<dbReference type="EMBL" id="KK116965">
    <property type="protein sequence ID" value="KFM69197.1"/>
    <property type="molecule type" value="Genomic_DNA"/>
</dbReference>
<dbReference type="InterPro" id="IPR007148">
    <property type="entry name" value="SSU_processome_Utp12"/>
</dbReference>
<proteinExistence type="predicted"/>
<protein>
    <recommendedName>
        <fullName evidence="1">Small-subunit processome Utp12 domain-containing protein</fullName>
    </recommendedName>
</protein>
<dbReference type="Pfam" id="PF04003">
    <property type="entry name" value="Utp12"/>
    <property type="match status" value="1"/>
</dbReference>
<dbReference type="AlphaFoldDB" id="A0A087TVQ8"/>
<feature type="domain" description="Small-subunit processome Utp12" evidence="1">
    <location>
        <begin position="32"/>
        <end position="132"/>
    </location>
</feature>
<sequence>MEKNIHVKEEVSSIVQNLSVSTLHQSLSSKNEAVLNSIFQYTDEEKIKNLTENLSVENVAAILKELHSRLLQNQRHLPGVRKWIKNILAVHLLHLNTNKDLADILHSIKQLTDERRTSETISKMCTLRGLLRIYQTKV</sequence>
<evidence type="ECO:0000259" key="1">
    <source>
        <dbReference type="Pfam" id="PF04003"/>
    </source>
</evidence>
<reference evidence="2 3" key="1">
    <citation type="submission" date="2013-11" db="EMBL/GenBank/DDBJ databases">
        <title>Genome sequencing of Stegodyphus mimosarum.</title>
        <authorList>
            <person name="Bechsgaard J."/>
        </authorList>
    </citation>
    <scope>NUCLEOTIDE SEQUENCE [LARGE SCALE GENOMIC DNA]</scope>
</reference>
<dbReference type="Proteomes" id="UP000054359">
    <property type="component" value="Unassembled WGS sequence"/>
</dbReference>
<evidence type="ECO:0000313" key="3">
    <source>
        <dbReference type="Proteomes" id="UP000054359"/>
    </source>
</evidence>
<name>A0A087TVQ8_STEMI</name>
<feature type="non-terminal residue" evidence="2">
    <location>
        <position position="138"/>
    </location>
</feature>
<keyword evidence="3" id="KW-1185">Reference proteome</keyword>
<accession>A0A087TVQ8</accession>
<gene>
    <name evidence="2" type="ORF">X975_06984</name>
</gene>
<evidence type="ECO:0000313" key="2">
    <source>
        <dbReference type="EMBL" id="KFM69197.1"/>
    </source>
</evidence>
<organism evidence="2 3">
    <name type="scientific">Stegodyphus mimosarum</name>
    <name type="common">African social velvet spider</name>
    <dbReference type="NCBI Taxonomy" id="407821"/>
    <lineage>
        <taxon>Eukaryota</taxon>
        <taxon>Metazoa</taxon>
        <taxon>Ecdysozoa</taxon>
        <taxon>Arthropoda</taxon>
        <taxon>Chelicerata</taxon>
        <taxon>Arachnida</taxon>
        <taxon>Araneae</taxon>
        <taxon>Araneomorphae</taxon>
        <taxon>Entelegynae</taxon>
        <taxon>Eresoidea</taxon>
        <taxon>Eresidae</taxon>
        <taxon>Stegodyphus</taxon>
    </lineage>
</organism>